<comment type="caution">
    <text evidence="2">The sequence shown here is derived from an EMBL/GenBank/DDBJ whole genome shotgun (WGS) entry which is preliminary data.</text>
</comment>
<protein>
    <submittedName>
        <fullName evidence="2">Uncharacterized protein</fullName>
    </submittedName>
</protein>
<reference evidence="2" key="1">
    <citation type="submission" date="2023-06" db="EMBL/GenBank/DDBJ databases">
        <title>Genome-scale phylogeny and comparative genomics of the fungal order Sordariales.</title>
        <authorList>
            <consortium name="Lawrence Berkeley National Laboratory"/>
            <person name="Hensen N."/>
            <person name="Bonometti L."/>
            <person name="Westerberg I."/>
            <person name="Brannstrom I.O."/>
            <person name="Guillou S."/>
            <person name="Cros-Aarteil S."/>
            <person name="Calhoun S."/>
            <person name="Haridas S."/>
            <person name="Kuo A."/>
            <person name="Mondo S."/>
            <person name="Pangilinan J."/>
            <person name="Riley R."/>
            <person name="Labutti K."/>
            <person name="Andreopoulos B."/>
            <person name="Lipzen A."/>
            <person name="Chen C."/>
            <person name="Yanf M."/>
            <person name="Daum C."/>
            <person name="Ng V."/>
            <person name="Clum A."/>
            <person name="Steindorff A."/>
            <person name="Ohm R."/>
            <person name="Martin F."/>
            <person name="Silar P."/>
            <person name="Natvig D."/>
            <person name="Lalanne C."/>
            <person name="Gautier V."/>
            <person name="Ament-Velasquez S.L."/>
            <person name="Kruys A."/>
            <person name="Hutchinson M.I."/>
            <person name="Powell A.J."/>
            <person name="Barry K."/>
            <person name="Miller A.N."/>
            <person name="Grigoriev I.V."/>
            <person name="Debuchy R."/>
            <person name="Gladieux P."/>
            <person name="Thoren M.H."/>
            <person name="Johannesson H."/>
        </authorList>
    </citation>
    <scope>NUCLEOTIDE SEQUENCE</scope>
    <source>
        <strain evidence="2">CBS 606.72</strain>
    </source>
</reference>
<accession>A0AA39WJ99</accession>
<evidence type="ECO:0000313" key="3">
    <source>
        <dbReference type="Proteomes" id="UP001175000"/>
    </source>
</evidence>
<feature type="compositionally biased region" description="Polar residues" evidence="1">
    <location>
        <begin position="68"/>
        <end position="83"/>
    </location>
</feature>
<sequence length="239" mass="25904">MRLWLRGWTSRSLTPDQGVEGLQPRMDEAFDDDERSSSLSRAGDWCHIPASRTNNAVLPSSAIQTSFDLAPSSQHPSAPNHLNGTRCIDSQDGSPERTQSRNPSAIKPPHNPHYRPRNVSQSPTSQSLVHRALSVCQPRDELRISAKTVRRRVAKCALDTGGGDRGGCCALCDLDAAGLVSGVTSGHGHEFWGVAFVRRVAHAELFILGEEKELLHSAGPSPRCCGMRHVRFDVAGGAL</sequence>
<gene>
    <name evidence="2" type="ORF">B0T14DRAFT_246061</name>
</gene>
<proteinExistence type="predicted"/>
<dbReference type="EMBL" id="JAULSU010000005">
    <property type="protein sequence ID" value="KAK0616407.1"/>
    <property type="molecule type" value="Genomic_DNA"/>
</dbReference>
<feature type="region of interest" description="Disordered" evidence="1">
    <location>
        <begin position="12"/>
        <end position="41"/>
    </location>
</feature>
<evidence type="ECO:0000256" key="1">
    <source>
        <dbReference type="SAM" id="MobiDB-lite"/>
    </source>
</evidence>
<evidence type="ECO:0000313" key="2">
    <source>
        <dbReference type="EMBL" id="KAK0616407.1"/>
    </source>
</evidence>
<feature type="compositionally biased region" description="Polar residues" evidence="1">
    <location>
        <begin position="118"/>
        <end position="127"/>
    </location>
</feature>
<dbReference type="AlphaFoldDB" id="A0AA39WJ99"/>
<feature type="region of interest" description="Disordered" evidence="1">
    <location>
        <begin position="68"/>
        <end position="127"/>
    </location>
</feature>
<organism evidence="2 3">
    <name type="scientific">Immersiella caudata</name>
    <dbReference type="NCBI Taxonomy" id="314043"/>
    <lineage>
        <taxon>Eukaryota</taxon>
        <taxon>Fungi</taxon>
        <taxon>Dikarya</taxon>
        <taxon>Ascomycota</taxon>
        <taxon>Pezizomycotina</taxon>
        <taxon>Sordariomycetes</taxon>
        <taxon>Sordariomycetidae</taxon>
        <taxon>Sordariales</taxon>
        <taxon>Lasiosphaeriaceae</taxon>
        <taxon>Immersiella</taxon>
    </lineage>
</organism>
<keyword evidence="3" id="KW-1185">Reference proteome</keyword>
<name>A0AA39WJ99_9PEZI</name>
<dbReference type="Proteomes" id="UP001175000">
    <property type="component" value="Unassembled WGS sequence"/>
</dbReference>